<dbReference type="Pfam" id="PF17149">
    <property type="entry name" value="CHASE5"/>
    <property type="match status" value="1"/>
</dbReference>
<dbReference type="KEGG" id="bcai:K788_0006263"/>
<dbReference type="SMART" id="SM00448">
    <property type="entry name" value="REC"/>
    <property type="match status" value="1"/>
</dbReference>
<dbReference type="RefSeq" id="WP_035995574.1">
    <property type="nucleotide sequence ID" value="NZ_CP012748.1"/>
</dbReference>
<dbReference type="CDD" id="cd00082">
    <property type="entry name" value="HisKA"/>
    <property type="match status" value="1"/>
</dbReference>
<dbReference type="SMART" id="SM00388">
    <property type="entry name" value="HisKA"/>
    <property type="match status" value="1"/>
</dbReference>
<dbReference type="Proteomes" id="UP000019146">
    <property type="component" value="Plasmid unnamed"/>
</dbReference>
<keyword evidence="12" id="KW-0472">Membrane</keyword>
<reference evidence="15 16" key="1">
    <citation type="journal article" date="2014" name="Genome Announc.">
        <title>Draft Genome Sequence of the Haloacid-Degrading Burkholderia caribensis Strain MBA4.</title>
        <authorList>
            <person name="Pan Y."/>
            <person name="Kong K.F."/>
            <person name="Tsang J.S."/>
        </authorList>
    </citation>
    <scope>NUCLEOTIDE SEQUENCE [LARGE SCALE GENOMIC DNA]</scope>
    <source>
        <strain evidence="15 16">MBA4</strain>
        <plasmid evidence="16">Plasmid</plasmid>
    </source>
</reference>
<sequence length="721" mass="79090">MALDRFDAGWSGLRYVRRSVVLRLLGTVLAFSCAITLILTAVQLYRDYQRGVEQIQNRLVDIDRSYRDSLGEALWRLDQPQLQLELEGMLRLADIRAAEVRELPSVSSAMIVSVGQRMPGMTVAREFPIVYRVQDKVEQIGTLYVEATLANLYHDLTRTALVILVSQGANTFLVALFTFYILWRLLTRHLAAIARSVSDYDFHEPPSPFVLQRKPPREPDELDRVVSAFNAMGMRLHRAYLDEREAAVEREARRMAEAANRAKGEFLANLSHELRTPLNGILGYAQILRRDSTLSLRQRDGVAVIQQSGEHLLALIDETLDFAKVEAGKLRIEICDVPLAGLVDTIREIIGVKAEQRKLAFECTVAADAPGGVRADEHRLRQVLLNLLSNAVKFTDEGSVRLFIRRAENGAARFEVHDTGIGIAAEYHEKIFMPFEQAGGAERRAGGTGLGLAISRQFVRAMGGEVKVESAPGGGSMFWFELPAAHIEPGAMRAVGVVAGAAIITGYEGPRRKVLVIDDVQINRAVIVELLTRIGFDTVESASGAGGIALAQTERPDLILTDIVMPGIDGLTVTRRFRAMPAFAHTPIIAISASPFGVDGARSLEAGANAFISKPLDFDVLLARIAALLGIDWIREAVQPPAGPPMPASFPVNIPAEAMSELHQLARDGNMSGIVQWAERMAASDPAHAAFAARLHQLARAWQSKAILQLVERYLEGNTAS</sequence>
<dbReference type="InterPro" id="IPR001789">
    <property type="entry name" value="Sig_transdc_resp-reg_receiver"/>
</dbReference>
<feature type="modified residue" description="4-aspartylphosphate" evidence="11">
    <location>
        <position position="562"/>
    </location>
</feature>
<evidence type="ECO:0000256" key="1">
    <source>
        <dbReference type="ARBA" id="ARBA00000085"/>
    </source>
</evidence>
<feature type="domain" description="Histidine kinase" evidence="13">
    <location>
        <begin position="269"/>
        <end position="486"/>
    </location>
</feature>
<keyword evidence="8" id="KW-0843">Virulence</keyword>
<comment type="catalytic activity">
    <reaction evidence="1">
        <text>ATP + protein L-histidine = ADP + protein N-phospho-L-histidine.</text>
        <dbReference type="EC" id="2.7.13.3"/>
    </reaction>
</comment>
<dbReference type="InterPro" id="IPR036097">
    <property type="entry name" value="HisK_dim/P_sf"/>
</dbReference>
<keyword evidence="12" id="KW-0812">Transmembrane</keyword>
<evidence type="ECO:0000259" key="14">
    <source>
        <dbReference type="PROSITE" id="PS50110"/>
    </source>
</evidence>
<dbReference type="EC" id="2.7.13.3" evidence="2"/>
<keyword evidence="6 15" id="KW-0418">Kinase</keyword>
<dbReference type="SUPFAM" id="SSF52172">
    <property type="entry name" value="CheY-like"/>
    <property type="match status" value="1"/>
</dbReference>
<proteinExistence type="predicted"/>
<evidence type="ECO:0000256" key="12">
    <source>
        <dbReference type="SAM" id="Phobius"/>
    </source>
</evidence>
<evidence type="ECO:0000256" key="4">
    <source>
        <dbReference type="ARBA" id="ARBA00022679"/>
    </source>
</evidence>
<dbReference type="InterPro" id="IPR003594">
    <property type="entry name" value="HATPase_dom"/>
</dbReference>
<evidence type="ECO:0000256" key="6">
    <source>
        <dbReference type="ARBA" id="ARBA00022777"/>
    </source>
</evidence>
<evidence type="ECO:0000256" key="7">
    <source>
        <dbReference type="ARBA" id="ARBA00023012"/>
    </source>
</evidence>
<keyword evidence="7" id="KW-0902">Two-component regulatory system</keyword>
<evidence type="ECO:0000256" key="5">
    <source>
        <dbReference type="ARBA" id="ARBA00022729"/>
    </source>
</evidence>
<dbReference type="Gene3D" id="3.40.50.2300">
    <property type="match status" value="1"/>
</dbReference>
<accession>A0A0N7JVM9</accession>
<dbReference type="GO" id="GO:0000155">
    <property type="term" value="F:phosphorelay sensor kinase activity"/>
    <property type="evidence" value="ECO:0007669"/>
    <property type="project" value="InterPro"/>
</dbReference>
<evidence type="ECO:0000256" key="3">
    <source>
        <dbReference type="ARBA" id="ARBA00022553"/>
    </source>
</evidence>
<dbReference type="InterPro" id="IPR003661">
    <property type="entry name" value="HisK_dim/P_dom"/>
</dbReference>
<evidence type="ECO:0000259" key="13">
    <source>
        <dbReference type="PROSITE" id="PS50109"/>
    </source>
</evidence>
<keyword evidence="3 11" id="KW-0597">Phosphoprotein</keyword>
<dbReference type="SMART" id="SM00387">
    <property type="entry name" value="HATPase_c"/>
    <property type="match status" value="1"/>
</dbReference>
<evidence type="ECO:0000256" key="2">
    <source>
        <dbReference type="ARBA" id="ARBA00012438"/>
    </source>
</evidence>
<dbReference type="InterPro" id="IPR011006">
    <property type="entry name" value="CheY-like_superfamily"/>
</dbReference>
<dbReference type="SUPFAM" id="SSF47384">
    <property type="entry name" value="Homodimeric domain of signal transducing histidine kinase"/>
    <property type="match status" value="1"/>
</dbReference>
<dbReference type="EMBL" id="CP012748">
    <property type="protein sequence ID" value="ALL69661.1"/>
    <property type="molecule type" value="Genomic_DNA"/>
</dbReference>
<dbReference type="PRINTS" id="PR00344">
    <property type="entry name" value="BCTRLSENSOR"/>
</dbReference>
<evidence type="ECO:0000256" key="9">
    <source>
        <dbReference type="ARBA" id="ARBA00058004"/>
    </source>
</evidence>
<feature type="transmembrane region" description="Helical" evidence="12">
    <location>
        <begin position="161"/>
        <end position="183"/>
    </location>
</feature>
<dbReference type="PANTHER" id="PTHR43047">
    <property type="entry name" value="TWO-COMPONENT HISTIDINE PROTEIN KINASE"/>
    <property type="match status" value="1"/>
</dbReference>
<feature type="transmembrane region" description="Helical" evidence="12">
    <location>
        <begin position="20"/>
        <end position="42"/>
    </location>
</feature>
<dbReference type="InterPro" id="IPR004358">
    <property type="entry name" value="Sig_transdc_His_kin-like_C"/>
</dbReference>
<dbReference type="InterPro" id="IPR005467">
    <property type="entry name" value="His_kinase_dom"/>
</dbReference>
<dbReference type="CDD" id="cd16922">
    <property type="entry name" value="HATPase_EvgS-ArcB-TorS-like"/>
    <property type="match status" value="1"/>
</dbReference>
<gene>
    <name evidence="15" type="ORF">K788_0006263</name>
</gene>
<dbReference type="GeneID" id="69973208"/>
<keyword evidence="15" id="KW-0614">Plasmid</keyword>
<geneLocation type="plasmid" evidence="16"/>
<keyword evidence="4" id="KW-0808">Transferase</keyword>
<protein>
    <recommendedName>
        <fullName evidence="10">Virulence sensor protein BvgS</fullName>
        <ecNumber evidence="2">2.7.13.3</ecNumber>
    </recommendedName>
</protein>
<dbReference type="Pfam" id="PF00072">
    <property type="entry name" value="Response_reg"/>
    <property type="match status" value="1"/>
</dbReference>
<dbReference type="InterPro" id="IPR033414">
    <property type="entry name" value="Sensor_dom"/>
</dbReference>
<dbReference type="InterPro" id="IPR036890">
    <property type="entry name" value="HATPase_C_sf"/>
</dbReference>
<evidence type="ECO:0000313" key="15">
    <source>
        <dbReference type="EMBL" id="ALL69661.1"/>
    </source>
</evidence>
<name>A0A0N7JVM9_9BURK</name>
<comment type="function">
    <text evidence="9">Member of the two-component regulatory system BvgS/BvgA. Phosphorylates BvgA via a four-step phosphorelay in response to environmental signals.</text>
</comment>
<dbReference type="PROSITE" id="PS50109">
    <property type="entry name" value="HIS_KIN"/>
    <property type="match status" value="1"/>
</dbReference>
<dbReference type="PANTHER" id="PTHR43047:SF64">
    <property type="entry name" value="HISTIDINE KINASE CONTAINING CHEY-HOMOLOGOUS RECEIVER DOMAIN AND PAS DOMAIN-RELATED"/>
    <property type="match status" value="1"/>
</dbReference>
<dbReference type="SUPFAM" id="SSF55874">
    <property type="entry name" value="ATPase domain of HSP90 chaperone/DNA topoisomerase II/histidine kinase"/>
    <property type="match status" value="1"/>
</dbReference>
<dbReference type="PROSITE" id="PS50110">
    <property type="entry name" value="RESPONSE_REGULATORY"/>
    <property type="match status" value="1"/>
</dbReference>
<dbReference type="FunFam" id="3.30.565.10:FF:000010">
    <property type="entry name" value="Sensor histidine kinase RcsC"/>
    <property type="match status" value="1"/>
</dbReference>
<evidence type="ECO:0000256" key="11">
    <source>
        <dbReference type="PROSITE-ProRule" id="PRU00169"/>
    </source>
</evidence>
<dbReference type="Gene3D" id="3.30.565.10">
    <property type="entry name" value="Histidine kinase-like ATPase, C-terminal domain"/>
    <property type="match status" value="1"/>
</dbReference>
<feature type="domain" description="Response regulatory" evidence="14">
    <location>
        <begin position="513"/>
        <end position="629"/>
    </location>
</feature>
<dbReference type="Pfam" id="PF02518">
    <property type="entry name" value="HATPase_c"/>
    <property type="match status" value="1"/>
</dbReference>
<evidence type="ECO:0000256" key="8">
    <source>
        <dbReference type="ARBA" id="ARBA00023026"/>
    </source>
</evidence>
<evidence type="ECO:0000256" key="10">
    <source>
        <dbReference type="ARBA" id="ARBA00070152"/>
    </source>
</evidence>
<keyword evidence="12" id="KW-1133">Transmembrane helix</keyword>
<dbReference type="Pfam" id="PF00512">
    <property type="entry name" value="HisKA"/>
    <property type="match status" value="1"/>
</dbReference>
<evidence type="ECO:0000313" key="16">
    <source>
        <dbReference type="Proteomes" id="UP000019146"/>
    </source>
</evidence>
<dbReference type="AlphaFoldDB" id="A0A0N7JVM9"/>
<keyword evidence="5" id="KW-0732">Signal</keyword>
<dbReference type="Gene3D" id="1.10.287.130">
    <property type="match status" value="1"/>
</dbReference>
<organism evidence="15 16">
    <name type="scientific">Paraburkholderia caribensis MBA4</name>
    <dbReference type="NCBI Taxonomy" id="1323664"/>
    <lineage>
        <taxon>Bacteria</taxon>
        <taxon>Pseudomonadati</taxon>
        <taxon>Pseudomonadota</taxon>
        <taxon>Betaproteobacteria</taxon>
        <taxon>Burkholderiales</taxon>
        <taxon>Burkholderiaceae</taxon>
        <taxon>Paraburkholderia</taxon>
    </lineage>
</organism>